<dbReference type="Ensembl" id="ENSDCDT00010067841.1">
    <property type="protein sequence ID" value="ENSDCDP00010057164.1"/>
    <property type="gene ID" value="ENSDCDG00010032431.1"/>
</dbReference>
<evidence type="ECO:0000313" key="3">
    <source>
        <dbReference type="Ensembl" id="ENSDCDP00010057164.1"/>
    </source>
</evidence>
<dbReference type="GO" id="GO:0009968">
    <property type="term" value="P:negative regulation of signal transduction"/>
    <property type="evidence" value="ECO:0007669"/>
    <property type="project" value="UniProtKB-KW"/>
</dbReference>
<dbReference type="PANTHER" id="PTHR21029">
    <property type="entry name" value="R-SEVEN BINDING PROTEIN (R7BP) HOMOLOG"/>
    <property type="match status" value="1"/>
</dbReference>
<dbReference type="Proteomes" id="UP000694580">
    <property type="component" value="Chromosome 12"/>
</dbReference>
<keyword evidence="2" id="KW-0734">Signal transduction inhibitor</keyword>
<proteinExistence type="inferred from homology"/>
<evidence type="ECO:0000313" key="4">
    <source>
        <dbReference type="Proteomes" id="UP000694580"/>
    </source>
</evidence>
<evidence type="ECO:0008006" key="5">
    <source>
        <dbReference type="Google" id="ProtNLM"/>
    </source>
</evidence>
<dbReference type="AlphaFoldDB" id="A0AAY4EIG1"/>
<organism evidence="3 4">
    <name type="scientific">Denticeps clupeoides</name>
    <name type="common">denticle herring</name>
    <dbReference type="NCBI Taxonomy" id="299321"/>
    <lineage>
        <taxon>Eukaryota</taxon>
        <taxon>Metazoa</taxon>
        <taxon>Chordata</taxon>
        <taxon>Craniata</taxon>
        <taxon>Vertebrata</taxon>
        <taxon>Euteleostomi</taxon>
        <taxon>Actinopterygii</taxon>
        <taxon>Neopterygii</taxon>
        <taxon>Teleostei</taxon>
        <taxon>Clupei</taxon>
        <taxon>Clupeiformes</taxon>
        <taxon>Denticipitoidei</taxon>
        <taxon>Denticipitidae</taxon>
        <taxon>Denticeps</taxon>
    </lineage>
</organism>
<accession>A0AAY4EIG1</accession>
<dbReference type="InterPro" id="IPR026512">
    <property type="entry name" value="RGS7BP/RGS9BP"/>
</dbReference>
<reference evidence="3" key="3">
    <citation type="submission" date="2025-09" db="UniProtKB">
        <authorList>
            <consortium name="Ensembl"/>
        </authorList>
    </citation>
    <scope>IDENTIFICATION</scope>
</reference>
<comment type="similarity">
    <text evidence="1">Belongs to the RGS7BP/RGS9BP family.</text>
</comment>
<dbReference type="GeneTree" id="ENSGT00940000153725"/>
<reference evidence="3" key="2">
    <citation type="submission" date="2025-08" db="UniProtKB">
        <authorList>
            <consortium name="Ensembl"/>
        </authorList>
    </citation>
    <scope>IDENTIFICATION</scope>
</reference>
<sequence>MNRWRQSVGEIQARQRQVTECERAQVALSKVTACFQQMASSLGSDSDGSSLREELAETRALAHKICTGLHRRLLALLAEGEQGQEREHVERMWVFLLTGLETFQKDLKKVGSLQEFFPLTQRKDRDTLVKTGTSGGALEIAARVATIQTPWLAVEDDQIPDMKTQISKMDSLMQEMLQRVNVPLWSVEAKQEAWVEDIKDEPDQDETLEEMMQVELVSQEGTTSNCCHHPRCKLGCILCLLN</sequence>
<evidence type="ECO:0000256" key="2">
    <source>
        <dbReference type="ARBA" id="ARBA00022700"/>
    </source>
</evidence>
<evidence type="ECO:0000256" key="1">
    <source>
        <dbReference type="ARBA" id="ARBA00007457"/>
    </source>
</evidence>
<name>A0AAY4EIG1_9TELE</name>
<reference evidence="3 4" key="1">
    <citation type="submission" date="2020-06" db="EMBL/GenBank/DDBJ databases">
        <authorList>
            <consortium name="Wellcome Sanger Institute Data Sharing"/>
        </authorList>
    </citation>
    <scope>NUCLEOTIDE SEQUENCE [LARGE SCALE GENOMIC DNA]</scope>
</reference>
<keyword evidence="4" id="KW-1185">Reference proteome</keyword>
<gene>
    <name evidence="3" type="primary">zgc:109913</name>
</gene>
<protein>
    <recommendedName>
        <fullName evidence="5">Regulator of G-protein signaling 9-binding protein-like</fullName>
    </recommendedName>
</protein>